<feature type="transmembrane region" description="Helical" evidence="1">
    <location>
        <begin position="53"/>
        <end position="75"/>
    </location>
</feature>
<name>A0ABS9EDX7_9HYPH</name>
<evidence type="ECO:0000313" key="3">
    <source>
        <dbReference type="Proteomes" id="UP001201217"/>
    </source>
</evidence>
<dbReference type="Pfam" id="PF08570">
    <property type="entry name" value="DUF1761"/>
    <property type="match status" value="1"/>
</dbReference>
<reference evidence="2 3" key="1">
    <citation type="submission" date="2022-01" db="EMBL/GenBank/DDBJ databases">
        <title>Maritalea mediterranea sp. nov., isolated from marine plastic residues from the Malva-rosa beach (Valencia, Spain).</title>
        <authorList>
            <person name="Vidal-Verdu A."/>
            <person name="Molina-Menor E."/>
            <person name="Pascual J."/>
            <person name="Pereto J."/>
            <person name="Porcar M."/>
        </authorList>
    </citation>
    <scope>NUCLEOTIDE SEQUENCE [LARGE SCALE GENOMIC DNA]</scope>
    <source>
        <strain evidence="2 3">P4.10X</strain>
    </source>
</reference>
<organism evidence="2 3">
    <name type="scientific">Maritalea mediterranea</name>
    <dbReference type="NCBI Taxonomy" id="2909667"/>
    <lineage>
        <taxon>Bacteria</taxon>
        <taxon>Pseudomonadati</taxon>
        <taxon>Pseudomonadota</taxon>
        <taxon>Alphaproteobacteria</taxon>
        <taxon>Hyphomicrobiales</taxon>
        <taxon>Devosiaceae</taxon>
        <taxon>Maritalea</taxon>
    </lineage>
</organism>
<dbReference type="EMBL" id="JAKGTI010000005">
    <property type="protein sequence ID" value="MCF4099975.1"/>
    <property type="molecule type" value="Genomic_DNA"/>
</dbReference>
<gene>
    <name evidence="2" type="ORF">L1I42_15875</name>
</gene>
<feature type="transmembrane region" description="Helical" evidence="1">
    <location>
        <begin position="20"/>
        <end position="41"/>
    </location>
</feature>
<accession>A0ABS9EDX7</accession>
<evidence type="ECO:0000313" key="2">
    <source>
        <dbReference type="EMBL" id="MCF4099975.1"/>
    </source>
</evidence>
<evidence type="ECO:0000256" key="1">
    <source>
        <dbReference type="SAM" id="Phobius"/>
    </source>
</evidence>
<feature type="transmembrane region" description="Helical" evidence="1">
    <location>
        <begin position="87"/>
        <end position="104"/>
    </location>
</feature>
<comment type="caution">
    <text evidence="2">The sequence shown here is derived from an EMBL/GenBank/DDBJ whole genome shotgun (WGS) entry which is preliminary data.</text>
</comment>
<keyword evidence="1" id="KW-1133">Transmembrane helix</keyword>
<proteinExistence type="predicted"/>
<sequence length="105" mass="11436">MGKTREELMPDGKASPMPFIIAGVCQLIMAYFLLLLTRSIVDTSATDIQIWDAVMIGAHMWFGFILTSMVLNHAYQGQKASLTVIDAGYLMGVMIVQGVILGLLA</sequence>
<protein>
    <submittedName>
        <fullName evidence="2">DUF1761 domain-containing protein</fullName>
    </submittedName>
</protein>
<keyword evidence="1" id="KW-0472">Membrane</keyword>
<dbReference type="InterPro" id="IPR013879">
    <property type="entry name" value="DUF1761"/>
</dbReference>
<keyword evidence="1" id="KW-0812">Transmembrane</keyword>
<dbReference type="Proteomes" id="UP001201217">
    <property type="component" value="Unassembled WGS sequence"/>
</dbReference>
<keyword evidence="3" id="KW-1185">Reference proteome</keyword>